<accession>A0ABY4B9W6</accession>
<evidence type="ECO:0000313" key="2">
    <source>
        <dbReference type="EMBL" id="UOE35960.1"/>
    </source>
</evidence>
<dbReference type="EMBL" id="CP094534">
    <property type="protein sequence ID" value="UOE35960.1"/>
    <property type="molecule type" value="Genomic_DNA"/>
</dbReference>
<reference evidence="2 3" key="1">
    <citation type="submission" date="2022-03" db="EMBL/GenBank/DDBJ databases">
        <title>Hymenobactersp. isolated from the air.</title>
        <authorList>
            <person name="Won M."/>
            <person name="Kwon S.-W."/>
        </authorList>
    </citation>
    <scope>NUCLEOTIDE SEQUENCE [LARGE SCALE GENOMIC DNA]</scope>
    <source>
        <strain evidence="2 3">KACC 22596</strain>
    </source>
</reference>
<evidence type="ECO:0000313" key="3">
    <source>
        <dbReference type="Proteomes" id="UP000831390"/>
    </source>
</evidence>
<name>A0ABY4B9W6_9BACT</name>
<keyword evidence="3" id="KW-1185">Reference proteome</keyword>
<evidence type="ECO:0000256" key="1">
    <source>
        <dbReference type="SAM" id="MobiDB-lite"/>
    </source>
</evidence>
<dbReference type="RefSeq" id="WP_243519166.1">
    <property type="nucleotide sequence ID" value="NZ_CP094534.1"/>
</dbReference>
<gene>
    <name evidence="2" type="ORF">MTP16_10020</name>
</gene>
<dbReference type="Proteomes" id="UP000831390">
    <property type="component" value="Chromosome"/>
</dbReference>
<proteinExistence type="predicted"/>
<dbReference type="PROSITE" id="PS51257">
    <property type="entry name" value="PROKAR_LIPOPROTEIN"/>
    <property type="match status" value="1"/>
</dbReference>
<feature type="region of interest" description="Disordered" evidence="1">
    <location>
        <begin position="28"/>
        <end position="49"/>
    </location>
</feature>
<protein>
    <recommendedName>
        <fullName evidence="4">Lipocalin-like domain-containing protein</fullName>
    </recommendedName>
</protein>
<sequence length="122" mass="13552">MKNARNMNAWAQRALVVLLAGTMVSCGSDKPKAPEVNPRDQFLGEWKSDDTNSQTHTVIRRKGDTFFIHEGLNDLTGIYDSTAQVIMIDNGIKKVPVKYLPETSQLLVSGGSRDAKFSRVKK</sequence>
<organism evidence="2 3">
    <name type="scientific">Hymenobacter monticola</name>
    <dbReference type="NCBI Taxonomy" id="1705399"/>
    <lineage>
        <taxon>Bacteria</taxon>
        <taxon>Pseudomonadati</taxon>
        <taxon>Bacteroidota</taxon>
        <taxon>Cytophagia</taxon>
        <taxon>Cytophagales</taxon>
        <taxon>Hymenobacteraceae</taxon>
        <taxon>Hymenobacter</taxon>
    </lineage>
</organism>
<evidence type="ECO:0008006" key="4">
    <source>
        <dbReference type="Google" id="ProtNLM"/>
    </source>
</evidence>